<proteinExistence type="predicted"/>
<dbReference type="InterPro" id="IPR029308">
    <property type="entry name" value="FANCI_S1"/>
</dbReference>
<feature type="domain" description="FANCI solenoid 4" evidence="5">
    <location>
        <begin position="1051"/>
        <end position="1296"/>
    </location>
</feature>
<feature type="region of interest" description="Disordered" evidence="1">
    <location>
        <begin position="779"/>
        <end position="811"/>
    </location>
</feature>
<evidence type="ECO:0000259" key="2">
    <source>
        <dbReference type="Pfam" id="PF14675"/>
    </source>
</evidence>
<evidence type="ECO:0000259" key="4">
    <source>
        <dbReference type="Pfam" id="PF14677"/>
    </source>
</evidence>
<accession>A0AAN7VSS0</accession>
<dbReference type="Pfam" id="PF14679">
    <property type="entry name" value="FANCI_HD1"/>
    <property type="match status" value="1"/>
</dbReference>
<evidence type="ECO:0000313" key="8">
    <source>
        <dbReference type="EMBL" id="KAK5650021.1"/>
    </source>
</evidence>
<evidence type="ECO:0000259" key="7">
    <source>
        <dbReference type="Pfam" id="PF14680"/>
    </source>
</evidence>
<dbReference type="Pfam" id="PF14675">
    <property type="entry name" value="FANCI_S1"/>
    <property type="match status" value="1"/>
</dbReference>
<name>A0AAN7VSS0_9COLE</name>
<dbReference type="PANTHER" id="PTHR21818:SF0">
    <property type="entry name" value="FANCONI ANEMIA GROUP I PROTEIN"/>
    <property type="match status" value="1"/>
</dbReference>
<dbReference type="Pfam" id="PF14676">
    <property type="entry name" value="FANCI_S2"/>
    <property type="match status" value="1"/>
</dbReference>
<gene>
    <name evidence="8" type="ORF">RI129_001050</name>
</gene>
<protein>
    <recommendedName>
        <fullName evidence="10">Fanconi anemia group I protein</fullName>
    </recommendedName>
</protein>
<evidence type="ECO:0000313" key="9">
    <source>
        <dbReference type="Proteomes" id="UP001329430"/>
    </source>
</evidence>
<feature type="compositionally biased region" description="Polar residues" evidence="1">
    <location>
        <begin position="796"/>
        <end position="809"/>
    </location>
</feature>
<evidence type="ECO:0000259" key="5">
    <source>
        <dbReference type="Pfam" id="PF14678"/>
    </source>
</evidence>
<dbReference type="EMBL" id="JAVRBK010000001">
    <property type="protein sequence ID" value="KAK5650021.1"/>
    <property type="molecule type" value="Genomic_DNA"/>
</dbReference>
<evidence type="ECO:0000259" key="6">
    <source>
        <dbReference type="Pfam" id="PF14679"/>
    </source>
</evidence>
<sequence length="1341" mass="152869">MEEIQEKIRKYGQKRNQTALRKYVQELNTNLLVSFVKQEYSSPNFIHVWGYIIQSFSDTSECHRKRYEVVSTLLHELEKGVLTSSQCNSIITPLCIEFPKFKPSHLIRICSFCMECIQKGTVSEMCWKDILPDILNKLIECDHVEYNDQDMSGLEYKAQLVNSLCMMTWSPAIVTSLTSMFIDMPLTKEEHLQVVNKLGQHMEKLTCQELPAFVYQLLKLCRYQNCRSIYLRLQNYFGTRTYNRLDRVGQSDSESPDLDAIGESSTQDAIEVESTILFHIYQSASTGSESTKDYLSSFKNMLKSPEFILHPFQVTVLLTISNISSNEERVMDILKCSIAKAVQEDLKKVDSCWFREMIPSTCKIEDVIIQVIECSIAERYLVVQGLVQLAYTLLSVGQMLGRDGDLVCERQWQLGKLIILKIIKKKRQTASCIINSLINYIITGRNVIQCIDCIHTLCQKMPLIMLENQSCVIKLLEYLVQGPGSTGNLILDAILPLIKISSTIRDHLILLLRKSLYSRVLETKQMAVAGFLKLIKNLKVSNLAVLSQSSSSSSMSSGCSVLTQVSLTCTGRASNNVFTNEGLCLEVIGILRRCFMQQAEIRSELYDGLYDAVCMNPELGIPIIDVLRVHFNQFYVSDQNDLPPLKFSNITITKDIDVKLLEPLGKLIYTIGLIVTKIQEEHDDNPTIIEVRETLDSVCARMSNCELIHFEFDDGTDLLDNVPESEHKLFVLKEALSIYEGLIGYKICSWGPNSNNYGQQINNLFQCHTRLMDFSKNLVKSKKGDKKKQTSDKTRNTQATQNVTNNDLSPKTVPKVFEPHKTILDFQTLGKVLHLLNESKVNWTTTAEANHIKTKPDIHRHMMRCTIQLIKKLKSMRTAEVHFKKMYYNYFTEIAGILYTSCIAHFDSVIDFDSLTANLVIECFYLIVGVVGLHYRNNLASFLNSIVGKSKDEELSKTLLSIIETYQKLLELDEIESSTDIETSKLQLLIVNTIVTLSHHAPSSDGTLSHQLLHWLKNYLNNKSINNRQVLASFFNLVLAMQVKFKSSLGLFESIASRLVSVFGAINEQEEKFEEMTLINEGSALAIYPLFCNKIKMILDDIDWIVLRLRSEFGMLNYPGEDNTDRRREYLKSKERGVCCHLCPIITITHIISNTRIPPGSLSDTLLKTIAHLYSTLTTLTKYFILRSSKVNIVFQGARFEKVVRLAGKQLSSLVYDYIIYIESFNKQSTQSTQSKKKSINADTLKSKVLHQTRLIPKVVYEMELFGKSVIQLSRKTHVDLSKFVGQGTSRDFRIKGLQTVLDQQAVMLWKVDSSVNKTYLKNSSSSPTFSRLHKQKFNLR</sequence>
<dbReference type="InterPro" id="IPR029315">
    <property type="entry name" value="FANCI_S2"/>
</dbReference>
<organism evidence="8 9">
    <name type="scientific">Pyrocoelia pectoralis</name>
    <dbReference type="NCBI Taxonomy" id="417401"/>
    <lineage>
        <taxon>Eukaryota</taxon>
        <taxon>Metazoa</taxon>
        <taxon>Ecdysozoa</taxon>
        <taxon>Arthropoda</taxon>
        <taxon>Hexapoda</taxon>
        <taxon>Insecta</taxon>
        <taxon>Pterygota</taxon>
        <taxon>Neoptera</taxon>
        <taxon>Endopterygota</taxon>
        <taxon>Coleoptera</taxon>
        <taxon>Polyphaga</taxon>
        <taxon>Elateriformia</taxon>
        <taxon>Elateroidea</taxon>
        <taxon>Lampyridae</taxon>
        <taxon>Lampyrinae</taxon>
        <taxon>Pyrocoelia</taxon>
    </lineage>
</organism>
<keyword evidence="9" id="KW-1185">Reference proteome</keyword>
<dbReference type="InterPro" id="IPR026171">
    <property type="entry name" value="FANCI"/>
</dbReference>
<feature type="domain" description="FANCI helical" evidence="7">
    <location>
        <begin position="553"/>
        <end position="776"/>
    </location>
</feature>
<dbReference type="GO" id="GO:0070182">
    <property type="term" value="F:DNA polymerase binding"/>
    <property type="evidence" value="ECO:0007669"/>
    <property type="project" value="TreeGrafter"/>
</dbReference>
<evidence type="ECO:0000256" key="1">
    <source>
        <dbReference type="SAM" id="MobiDB-lite"/>
    </source>
</evidence>
<dbReference type="GO" id="GO:0006281">
    <property type="term" value="P:DNA repair"/>
    <property type="evidence" value="ECO:0007669"/>
    <property type="project" value="InterPro"/>
</dbReference>
<dbReference type="InterPro" id="IPR029313">
    <property type="entry name" value="FANCI_S3"/>
</dbReference>
<dbReference type="Pfam" id="PF14677">
    <property type="entry name" value="FANCI_S3"/>
    <property type="match status" value="1"/>
</dbReference>
<dbReference type="Proteomes" id="UP001329430">
    <property type="component" value="Chromosome 1"/>
</dbReference>
<dbReference type="Pfam" id="PF14678">
    <property type="entry name" value="FANCI_S4"/>
    <property type="match status" value="1"/>
</dbReference>
<comment type="caution">
    <text evidence="8">The sequence shown here is derived from an EMBL/GenBank/DDBJ whole genome shotgun (WGS) entry which is preliminary data.</text>
</comment>
<dbReference type="Pfam" id="PF14680">
    <property type="entry name" value="FANCI_HD2"/>
    <property type="match status" value="1"/>
</dbReference>
<feature type="domain" description="FANCI solenoid 1" evidence="2">
    <location>
        <begin position="64"/>
        <end position="284"/>
    </location>
</feature>
<feature type="domain" description="FANCI solenoid 3" evidence="4">
    <location>
        <begin position="823"/>
        <end position="1037"/>
    </location>
</feature>
<dbReference type="InterPro" id="IPR029314">
    <property type="entry name" value="FANCI_S4"/>
</dbReference>
<dbReference type="PANTHER" id="PTHR21818">
    <property type="entry name" value="BC025462 PROTEIN"/>
    <property type="match status" value="1"/>
</dbReference>
<dbReference type="InterPro" id="IPR029312">
    <property type="entry name" value="FANCI_HD2"/>
</dbReference>
<feature type="domain" description="FANCI solenoid 2" evidence="3">
    <location>
        <begin position="382"/>
        <end position="532"/>
    </location>
</feature>
<evidence type="ECO:0008006" key="10">
    <source>
        <dbReference type="Google" id="ProtNLM"/>
    </source>
</evidence>
<evidence type="ECO:0000259" key="3">
    <source>
        <dbReference type="Pfam" id="PF14676"/>
    </source>
</evidence>
<dbReference type="InterPro" id="IPR029310">
    <property type="entry name" value="FANCI_HD1"/>
</dbReference>
<reference evidence="8 9" key="1">
    <citation type="journal article" date="2024" name="Insects">
        <title>An Improved Chromosome-Level Genome Assembly of the Firefly Pyrocoelia pectoralis.</title>
        <authorList>
            <person name="Fu X."/>
            <person name="Meyer-Rochow V.B."/>
            <person name="Ballantyne L."/>
            <person name="Zhu X."/>
        </authorList>
    </citation>
    <scope>NUCLEOTIDE SEQUENCE [LARGE SCALE GENOMIC DNA]</scope>
    <source>
        <strain evidence="8">XCY_ONT2</strain>
    </source>
</reference>
<feature type="domain" description="FANCI helical" evidence="6">
    <location>
        <begin position="291"/>
        <end position="373"/>
    </location>
</feature>